<accession>A0A1I1LXR3</accession>
<dbReference type="InterPro" id="IPR016181">
    <property type="entry name" value="Acyl_CoA_acyltransferase"/>
</dbReference>
<proteinExistence type="inferred from homology"/>
<dbReference type="GO" id="GO:1990883">
    <property type="term" value="F:18S rRNA cytidine N-acetyltransferase activity"/>
    <property type="evidence" value="ECO:0007669"/>
    <property type="project" value="TreeGrafter"/>
</dbReference>
<keyword evidence="6 9" id="KW-0067">ATP-binding</keyword>
<dbReference type="CDD" id="cd04301">
    <property type="entry name" value="NAT_SF"/>
    <property type="match status" value="1"/>
</dbReference>
<evidence type="ECO:0000256" key="4">
    <source>
        <dbReference type="ARBA" id="ARBA00022694"/>
    </source>
</evidence>
<dbReference type="InterPro" id="IPR007807">
    <property type="entry name" value="TcmA/NAT10_helicase"/>
</dbReference>
<dbReference type="SUPFAM" id="SSF55729">
    <property type="entry name" value="Acyl-CoA N-acyltransferases (Nat)"/>
    <property type="match status" value="1"/>
</dbReference>
<dbReference type="PROSITE" id="PS51192">
    <property type="entry name" value="HELICASE_ATP_BIND_1"/>
    <property type="match status" value="1"/>
</dbReference>
<dbReference type="InterPro" id="IPR024914">
    <property type="entry name" value="tRNA_acetyltr_TmcA"/>
</dbReference>
<dbReference type="GO" id="GO:0000049">
    <property type="term" value="F:tRNA binding"/>
    <property type="evidence" value="ECO:0007669"/>
    <property type="project" value="UniProtKB-UniRule"/>
</dbReference>
<evidence type="ECO:0000313" key="13">
    <source>
        <dbReference type="Proteomes" id="UP000199046"/>
    </source>
</evidence>
<evidence type="ECO:0000256" key="7">
    <source>
        <dbReference type="ARBA" id="ARBA00022884"/>
    </source>
</evidence>
<reference evidence="13" key="1">
    <citation type="submission" date="2016-10" db="EMBL/GenBank/DDBJ databases">
        <authorList>
            <person name="Varghese N."/>
            <person name="Submissions S."/>
        </authorList>
    </citation>
    <scope>NUCLEOTIDE SEQUENCE [LARGE SCALE GENOMIC DNA]</scope>
    <source>
        <strain evidence="13">DSM 23439</strain>
    </source>
</reference>
<evidence type="ECO:0000256" key="2">
    <source>
        <dbReference type="ARBA" id="ARBA00022555"/>
    </source>
</evidence>
<evidence type="ECO:0000256" key="5">
    <source>
        <dbReference type="ARBA" id="ARBA00022741"/>
    </source>
</evidence>
<evidence type="ECO:0000259" key="11">
    <source>
        <dbReference type="PROSITE" id="PS51192"/>
    </source>
</evidence>
<dbReference type="InterPro" id="IPR013562">
    <property type="entry name" value="TmcA/NAT10_N"/>
</dbReference>
<dbReference type="Gene3D" id="3.40.630.30">
    <property type="match status" value="1"/>
</dbReference>
<dbReference type="GO" id="GO:0005524">
    <property type="term" value="F:ATP binding"/>
    <property type="evidence" value="ECO:0007669"/>
    <property type="project" value="UniProtKB-UniRule"/>
</dbReference>
<dbReference type="Pfam" id="PF05127">
    <property type="entry name" value="NAT10_TcmA_helicase"/>
    <property type="match status" value="1"/>
</dbReference>
<dbReference type="InterPro" id="IPR014001">
    <property type="entry name" value="Helicase_ATP-bd"/>
</dbReference>
<comment type="catalytic activity">
    <reaction evidence="9">
        <text>cytidine(34) in elongator tRNA(Met) + acetyl-CoA + ATP + H2O = N(4)-acetylcytidine(34) in elongator tRNA(Met) + ADP + phosphate + CoA + H(+)</text>
        <dbReference type="Rhea" id="RHEA:43788"/>
        <dbReference type="Rhea" id="RHEA-COMP:10693"/>
        <dbReference type="Rhea" id="RHEA-COMP:10694"/>
        <dbReference type="ChEBI" id="CHEBI:15377"/>
        <dbReference type="ChEBI" id="CHEBI:15378"/>
        <dbReference type="ChEBI" id="CHEBI:30616"/>
        <dbReference type="ChEBI" id="CHEBI:43474"/>
        <dbReference type="ChEBI" id="CHEBI:57287"/>
        <dbReference type="ChEBI" id="CHEBI:57288"/>
        <dbReference type="ChEBI" id="CHEBI:74900"/>
        <dbReference type="ChEBI" id="CHEBI:82748"/>
        <dbReference type="ChEBI" id="CHEBI:456216"/>
        <dbReference type="EC" id="2.3.1.193"/>
    </reaction>
</comment>
<dbReference type="HAMAP" id="MF_01886">
    <property type="entry name" value="tRNA_acetyltr_TmcA"/>
    <property type="match status" value="1"/>
</dbReference>
<dbReference type="RefSeq" id="WP_175489688.1">
    <property type="nucleotide sequence ID" value="NZ_FOLY01000005.1"/>
</dbReference>
<keyword evidence="1 9" id="KW-0963">Cytoplasm</keyword>
<feature type="domain" description="N-acetyltransferase" evidence="10">
    <location>
        <begin position="454"/>
        <end position="601"/>
    </location>
</feature>
<dbReference type="Pfam" id="PF08351">
    <property type="entry name" value="TmcA_N"/>
    <property type="match status" value="1"/>
</dbReference>
<dbReference type="PANTHER" id="PTHR10925">
    <property type="entry name" value="N-ACETYLTRANSFERASE 10"/>
    <property type="match status" value="1"/>
</dbReference>
<dbReference type="Pfam" id="PF13718">
    <property type="entry name" value="GNAT_acetyltr_2"/>
    <property type="match status" value="1"/>
</dbReference>
<keyword evidence="7 9" id="KW-0694">RNA-binding</keyword>
<feature type="binding site" evidence="9">
    <location>
        <position position="193"/>
    </location>
    <ligand>
        <name>ATP</name>
        <dbReference type="ChEBI" id="CHEBI:30616"/>
    </ligand>
</feature>
<dbReference type="EC" id="2.3.1.193" evidence="9"/>
<dbReference type="GO" id="GO:0005737">
    <property type="term" value="C:cytoplasm"/>
    <property type="evidence" value="ECO:0007669"/>
    <property type="project" value="UniProtKB-SubCell"/>
</dbReference>
<evidence type="ECO:0000256" key="9">
    <source>
        <dbReference type="HAMAP-Rule" id="MF_01886"/>
    </source>
</evidence>
<feature type="domain" description="Helicase ATP-binding" evidence="11">
    <location>
        <begin position="200"/>
        <end position="345"/>
    </location>
</feature>
<dbReference type="InterPro" id="IPR027417">
    <property type="entry name" value="P-loop_NTPase"/>
</dbReference>
<dbReference type="GO" id="GO:0051392">
    <property type="term" value="F:tRNA cytidine N4-acetyltransferase activity"/>
    <property type="evidence" value="ECO:0007669"/>
    <property type="project" value="UniProtKB-UniRule"/>
</dbReference>
<dbReference type="GO" id="GO:0002101">
    <property type="term" value="P:tRNA wobble cytosine modification"/>
    <property type="evidence" value="ECO:0007669"/>
    <property type="project" value="UniProtKB-UniRule"/>
</dbReference>
<sequence length="740" mass="81088">MSDDDMNALRQWRRTLNAARHRGLLWLSGPAETVRARADAVLETLALTEVVWVGASVPDALKHSIEPLVMRKARTRLGTEQGAVVFDAFEGFDPDAFGALAGTVRAGGLLLLLTPDRWGETPDPDYARLADHPFEVAALASRYLARLARLLLDADTTVARWADGEALRLPAAAADAPVESVPVEDEGCLSPDQARAVTAITRLRRRRPLVLTADRGRGKSAALGIGAARRLMDNDTRILITAPRFSSVAPVFERLAALLPEGVQQDQRFLWQGREVCFVAPDRLVDHLESWGGDGSVLLIDEAAALPASLLNEALKHFPRVVFATTVHGYEGSGRGFALRFRARLDRLTPQWKAMTLRTPVRWADNDPLERSVTRLLMLAAEVPAEVPIEAPIEAPIEVPADHEAGPLLYHHRFDRDALALDEKRLETLFALLVQAHYRTSPADLRTLLDGPNIGIETLESNSVAGQGRLLAVAVTVDEGGFDERLAEQVARGERRPRGHLMAQSLALHAGVVAAATHRLRRVMRLAVLPARQRQGLGRTLIEKVLEGARAEDMSLLGASLGAEPGLMAFWQRCGLACVRLGLHPETSTGEHPVMMSRALNARGEELQHRLREAMRAQLPALLAFELSRLSPAVVAQTLSDQAVIAPELPETARAQLERLALGQAPLVPSRQALAWRVHQALRESDRAAIPPELIILCALLWQGRSLAWLARQEGLTGQAQAMDWVRRQTRALLDRQALP</sequence>
<dbReference type="PROSITE" id="PS51186">
    <property type="entry name" value="GNAT"/>
    <property type="match status" value="1"/>
</dbReference>
<keyword evidence="8 9" id="KW-0012">Acyltransferase</keyword>
<dbReference type="InterPro" id="IPR000182">
    <property type="entry name" value="GNAT_dom"/>
</dbReference>
<gene>
    <name evidence="9" type="primary">tmcA</name>
    <name evidence="12" type="ORF">SAMN05421848_2572</name>
</gene>
<organism evidence="12 13">
    <name type="scientific">Kushneria avicenniae</name>
    <dbReference type="NCBI Taxonomy" id="402385"/>
    <lineage>
        <taxon>Bacteria</taxon>
        <taxon>Pseudomonadati</taxon>
        <taxon>Pseudomonadota</taxon>
        <taxon>Gammaproteobacteria</taxon>
        <taxon>Oceanospirillales</taxon>
        <taxon>Halomonadaceae</taxon>
        <taxon>Kushneria</taxon>
    </lineage>
</organism>
<evidence type="ECO:0000256" key="1">
    <source>
        <dbReference type="ARBA" id="ARBA00022490"/>
    </source>
</evidence>
<dbReference type="Gene3D" id="3.40.50.11040">
    <property type="match status" value="1"/>
</dbReference>
<dbReference type="InterPro" id="IPR032672">
    <property type="entry name" value="TmcA/NAT10/Kre33"/>
</dbReference>
<protein>
    <recommendedName>
        <fullName evidence="9">tRNA(Met) cytidine acetyltransferase TmcA</fullName>
        <ecNumber evidence="9">2.3.1.193</ecNumber>
    </recommendedName>
</protein>
<evidence type="ECO:0000256" key="6">
    <source>
        <dbReference type="ARBA" id="ARBA00022840"/>
    </source>
</evidence>
<keyword evidence="2 9" id="KW-0820">tRNA-binding</keyword>
<keyword evidence="3 9" id="KW-0808">Transferase</keyword>
<dbReference type="Gene3D" id="3.40.50.300">
    <property type="entry name" value="P-loop containing nucleotide triphosphate hydrolases"/>
    <property type="match status" value="1"/>
</dbReference>
<dbReference type="Proteomes" id="UP000199046">
    <property type="component" value="Unassembled WGS sequence"/>
</dbReference>
<comment type="caution">
    <text evidence="9">Lacks conserved residue(s) required for the propagation of feature annotation.</text>
</comment>
<keyword evidence="13" id="KW-1185">Reference proteome</keyword>
<dbReference type="AlphaFoldDB" id="A0A1I1LXR3"/>
<feature type="binding site" evidence="9">
    <location>
        <position position="573"/>
    </location>
    <ligand>
        <name>acetyl-CoA</name>
        <dbReference type="ChEBI" id="CHEBI:57288"/>
    </ligand>
</feature>
<evidence type="ECO:0000256" key="8">
    <source>
        <dbReference type="ARBA" id="ARBA00023315"/>
    </source>
</evidence>
<evidence type="ECO:0000259" key="10">
    <source>
        <dbReference type="PROSITE" id="PS51186"/>
    </source>
</evidence>
<dbReference type="GO" id="GO:0051391">
    <property type="term" value="P:tRNA acetylation"/>
    <property type="evidence" value="ECO:0007669"/>
    <property type="project" value="UniProtKB-UniRule"/>
</dbReference>
<dbReference type="STRING" id="402385.SAMN05421848_2572"/>
<dbReference type="EMBL" id="FOLY01000005">
    <property type="protein sequence ID" value="SFC74250.1"/>
    <property type="molecule type" value="Genomic_DNA"/>
</dbReference>
<evidence type="ECO:0000256" key="3">
    <source>
        <dbReference type="ARBA" id="ARBA00022679"/>
    </source>
</evidence>
<comment type="subcellular location">
    <subcellularLocation>
        <location evidence="9">Cytoplasm</location>
    </subcellularLocation>
</comment>
<comment type="similarity">
    <text evidence="9">Belongs to the TmcA family.</text>
</comment>
<keyword evidence="4 9" id="KW-0819">tRNA processing</keyword>
<keyword evidence="5 9" id="KW-0547">Nucleotide-binding</keyword>
<dbReference type="PANTHER" id="PTHR10925:SF5">
    <property type="entry name" value="RNA CYTIDINE ACETYLTRANSFERASE"/>
    <property type="match status" value="1"/>
</dbReference>
<dbReference type="SUPFAM" id="SSF52540">
    <property type="entry name" value="P-loop containing nucleoside triphosphate hydrolases"/>
    <property type="match status" value="1"/>
</dbReference>
<evidence type="ECO:0000313" key="12">
    <source>
        <dbReference type="EMBL" id="SFC74250.1"/>
    </source>
</evidence>
<dbReference type="GO" id="GO:1904812">
    <property type="term" value="P:rRNA acetylation involved in maturation of SSU-rRNA"/>
    <property type="evidence" value="ECO:0007669"/>
    <property type="project" value="TreeGrafter"/>
</dbReference>
<name>A0A1I1LXR3_9GAMM</name>
<feature type="binding site" evidence="9">
    <location>
        <position position="362"/>
    </location>
    <ligand>
        <name>ATP</name>
        <dbReference type="ChEBI" id="CHEBI:30616"/>
    </ligand>
</feature>
<comment type="function">
    <text evidence="9">Catalyzes the formation of N(4)-acetylcytidine (ac(4)C) at the wobble position of tRNA(Met), by using acetyl-CoA as an acetyl donor and ATP (or GTP).</text>
</comment>